<dbReference type="GeneID" id="90767995"/>
<gene>
    <name evidence="4" type="ORF">E0E05_11865</name>
</gene>
<reference evidence="4 5" key="1">
    <citation type="journal article" date="2017" name="Int. J. Syst. Evol. Microbiol.">
        <title>Roseitalea porphyridii gen. nov., sp. nov., isolated from a red alga, and reclassification of Hoeflea suaedae Chung et al. 2013 as Pseudohoeflea suaedae gen. nov., comb. nov.</title>
        <authorList>
            <person name="Hyeon J.W."/>
            <person name="Jeong S.E."/>
            <person name="Baek K."/>
            <person name="Jeon C.O."/>
        </authorList>
    </citation>
    <scope>NUCLEOTIDE SEQUENCE [LARGE SCALE GENOMIC DNA]</scope>
    <source>
        <strain evidence="4 5">MA7-20</strain>
    </source>
</reference>
<dbReference type="Proteomes" id="UP000293719">
    <property type="component" value="Chromosome"/>
</dbReference>
<evidence type="ECO:0000259" key="3">
    <source>
        <dbReference type="Pfam" id="PF03703"/>
    </source>
</evidence>
<dbReference type="InterPro" id="IPR005182">
    <property type="entry name" value="YdbS-like_PH"/>
</dbReference>
<organism evidence="4 5">
    <name type="scientific">Roseitalea porphyridii</name>
    <dbReference type="NCBI Taxonomy" id="1852022"/>
    <lineage>
        <taxon>Bacteria</taxon>
        <taxon>Pseudomonadati</taxon>
        <taxon>Pseudomonadota</taxon>
        <taxon>Alphaproteobacteria</taxon>
        <taxon>Hyphomicrobiales</taxon>
        <taxon>Ahrensiaceae</taxon>
        <taxon>Roseitalea</taxon>
    </lineage>
</organism>
<dbReference type="AlphaFoldDB" id="A0A4P6V1J5"/>
<sequence>MTGFIAPEFDEKAHGGLPGPLPAGEHIVWQGSPRAAGIARHVLKTRWIAGYFGIMLVWLVATGLYFGRAADDIIMSLVIMTLAGAVVIGLARWYAGAVARATVYTITEKRVVMKFGVALPTAFNLPFAEIESVDVLERADGSGNIALRFQPDVRLAWLVFWPNVRGFRMARTEPQLICIDDVTEVAGLLATQLHANAARTQRPAGAAEQTMDGTLMPFPEAAE</sequence>
<keyword evidence="5" id="KW-1185">Reference proteome</keyword>
<dbReference type="Pfam" id="PF03703">
    <property type="entry name" value="bPH_2"/>
    <property type="match status" value="1"/>
</dbReference>
<dbReference type="InterPro" id="IPR054839">
    <property type="entry name" value="puhB_PGC"/>
</dbReference>
<dbReference type="EMBL" id="CP036532">
    <property type="protein sequence ID" value="QBK31232.1"/>
    <property type="molecule type" value="Genomic_DNA"/>
</dbReference>
<evidence type="ECO:0000256" key="1">
    <source>
        <dbReference type="SAM" id="MobiDB-lite"/>
    </source>
</evidence>
<name>A0A4P6V1J5_9HYPH</name>
<evidence type="ECO:0000313" key="4">
    <source>
        <dbReference type="EMBL" id="QBK31232.1"/>
    </source>
</evidence>
<proteinExistence type="predicted"/>
<dbReference type="RefSeq" id="WP_131616902.1">
    <property type="nucleotide sequence ID" value="NZ_CP036532.1"/>
</dbReference>
<feature type="region of interest" description="Disordered" evidence="1">
    <location>
        <begin position="199"/>
        <end position="223"/>
    </location>
</feature>
<dbReference type="OrthoDB" id="7345733at2"/>
<accession>A0A4P6V1J5</accession>
<keyword evidence="2" id="KW-0472">Membrane</keyword>
<feature type="transmembrane region" description="Helical" evidence="2">
    <location>
        <begin position="73"/>
        <end position="95"/>
    </location>
</feature>
<evidence type="ECO:0000256" key="2">
    <source>
        <dbReference type="SAM" id="Phobius"/>
    </source>
</evidence>
<evidence type="ECO:0000313" key="5">
    <source>
        <dbReference type="Proteomes" id="UP000293719"/>
    </source>
</evidence>
<feature type="transmembrane region" description="Helical" evidence="2">
    <location>
        <begin position="48"/>
        <end position="67"/>
    </location>
</feature>
<keyword evidence="2" id="KW-0812">Transmembrane</keyword>
<protein>
    <submittedName>
        <fullName evidence="4">PH domain-containing protein</fullName>
    </submittedName>
</protein>
<dbReference type="KEGG" id="rpod:E0E05_11865"/>
<feature type="domain" description="YdbS-like PH" evidence="3">
    <location>
        <begin position="100"/>
        <end position="149"/>
    </location>
</feature>
<keyword evidence="2" id="KW-1133">Transmembrane helix</keyword>
<dbReference type="NCBIfam" id="NF040894">
    <property type="entry name" value="puhB_PGC"/>
    <property type="match status" value="1"/>
</dbReference>